<evidence type="ECO:0000256" key="1">
    <source>
        <dbReference type="SAM" id="SignalP"/>
    </source>
</evidence>
<proteinExistence type="predicted"/>
<dbReference type="OMA" id="YSGTTHG"/>
<name>A0A8S8ZFI1_SORMA</name>
<accession>A0A8S8ZFI1</accession>
<protein>
    <recommendedName>
        <fullName evidence="2">Dienelactone hydrolase domain-containing protein</fullName>
    </recommendedName>
</protein>
<dbReference type="SUPFAM" id="SSF53474">
    <property type="entry name" value="alpha/beta-Hydrolases"/>
    <property type="match status" value="1"/>
</dbReference>
<dbReference type="Pfam" id="PF01738">
    <property type="entry name" value="DLH"/>
    <property type="match status" value="1"/>
</dbReference>
<keyword evidence="1" id="KW-0732">Signal</keyword>
<feature type="signal peptide" evidence="1">
    <location>
        <begin position="1"/>
        <end position="21"/>
    </location>
</feature>
<dbReference type="EMBL" id="NMPR01000138">
    <property type="protein sequence ID" value="KAA8629387.1"/>
    <property type="molecule type" value="Genomic_DNA"/>
</dbReference>
<feature type="domain" description="Dienelactone hydrolase" evidence="2">
    <location>
        <begin position="64"/>
        <end position="272"/>
    </location>
</feature>
<dbReference type="Proteomes" id="UP000433876">
    <property type="component" value="Unassembled WGS sequence"/>
</dbReference>
<dbReference type="AlphaFoldDB" id="A0A8S8ZFI1"/>
<feature type="chain" id="PRO_5035857045" description="Dienelactone hydrolase domain-containing protein" evidence="1">
    <location>
        <begin position="22"/>
        <end position="273"/>
    </location>
</feature>
<evidence type="ECO:0000313" key="4">
    <source>
        <dbReference type="Proteomes" id="UP000433876"/>
    </source>
</evidence>
<sequence length="273" mass="29281">MRIETLWQLAALAALTGLGHATCPVGGDTSIIANTGTPVGTTEVRNNITLYITRPPSKSCSAPAHPNTAILYLTDVFGLALPENLLLADSFARAGYLTVAPDLFNGSPAPGDINVPGFNTTLFLSQHGTNATDPIIASTISYLRSSLNVTRIGAVGYCFGGKYAFRFLDDSLSPEQRVDAAFTAHPSLLEDEEILAIQGPVSVAQAENDSMLLPKRRAEIEALLKQTGREYMVSLYSGTPHGFAVRADVSNGEQRFAKESAFLQAVRWFGEFL</sequence>
<dbReference type="PANTHER" id="PTHR17630">
    <property type="entry name" value="DIENELACTONE HYDROLASE"/>
    <property type="match status" value="1"/>
</dbReference>
<evidence type="ECO:0000313" key="3">
    <source>
        <dbReference type="EMBL" id="KAA8629387.1"/>
    </source>
</evidence>
<reference evidence="3 4" key="1">
    <citation type="submission" date="2017-07" db="EMBL/GenBank/DDBJ databases">
        <title>Genome sequence of the Sordaria macrospora wild type strain R19027.</title>
        <authorList>
            <person name="Nowrousian M."/>
            <person name="Teichert I."/>
            <person name="Kueck U."/>
        </authorList>
    </citation>
    <scope>NUCLEOTIDE SEQUENCE [LARGE SCALE GENOMIC DNA]</scope>
    <source>
        <strain evidence="3 4">R19027</strain>
        <tissue evidence="3">Mycelium</tissue>
    </source>
</reference>
<dbReference type="InterPro" id="IPR029058">
    <property type="entry name" value="AB_hydrolase_fold"/>
</dbReference>
<dbReference type="PANTHER" id="PTHR17630:SF44">
    <property type="entry name" value="PROTEIN AIM2"/>
    <property type="match status" value="1"/>
</dbReference>
<dbReference type="InterPro" id="IPR002925">
    <property type="entry name" value="Dienelactn_hydro"/>
</dbReference>
<dbReference type="Gene3D" id="3.40.50.1820">
    <property type="entry name" value="alpha/beta hydrolase"/>
    <property type="match status" value="1"/>
</dbReference>
<dbReference type="GO" id="GO:0016787">
    <property type="term" value="F:hydrolase activity"/>
    <property type="evidence" value="ECO:0007669"/>
    <property type="project" value="InterPro"/>
</dbReference>
<gene>
    <name evidence="3" type="ORF">SMACR_07986</name>
</gene>
<comment type="caution">
    <text evidence="3">The sequence shown here is derived from an EMBL/GenBank/DDBJ whole genome shotgun (WGS) entry which is preliminary data.</text>
</comment>
<organism evidence="3 4">
    <name type="scientific">Sordaria macrospora</name>
    <dbReference type="NCBI Taxonomy" id="5147"/>
    <lineage>
        <taxon>Eukaryota</taxon>
        <taxon>Fungi</taxon>
        <taxon>Dikarya</taxon>
        <taxon>Ascomycota</taxon>
        <taxon>Pezizomycotina</taxon>
        <taxon>Sordariomycetes</taxon>
        <taxon>Sordariomycetidae</taxon>
        <taxon>Sordariales</taxon>
        <taxon>Sordariaceae</taxon>
        <taxon>Sordaria</taxon>
    </lineage>
</organism>
<evidence type="ECO:0000259" key="2">
    <source>
        <dbReference type="Pfam" id="PF01738"/>
    </source>
</evidence>
<dbReference type="VEuPathDB" id="FungiDB:SMAC_07986"/>